<evidence type="ECO:0000256" key="2">
    <source>
        <dbReference type="ARBA" id="ARBA00023125"/>
    </source>
</evidence>
<organism evidence="6 7">
    <name type="scientific">Neptunomonas qingdaonensis</name>
    <dbReference type="NCBI Taxonomy" id="1045558"/>
    <lineage>
        <taxon>Bacteria</taxon>
        <taxon>Pseudomonadati</taxon>
        <taxon>Pseudomonadota</taxon>
        <taxon>Gammaproteobacteria</taxon>
        <taxon>Oceanospirillales</taxon>
        <taxon>Oceanospirillaceae</taxon>
        <taxon>Neptunomonas</taxon>
    </lineage>
</organism>
<dbReference type="PROSITE" id="PS00041">
    <property type="entry name" value="HTH_ARAC_FAMILY_1"/>
    <property type="match status" value="1"/>
</dbReference>
<keyword evidence="2" id="KW-0238">DNA-binding</keyword>
<dbReference type="SMART" id="SM00342">
    <property type="entry name" value="HTH_ARAC"/>
    <property type="match status" value="1"/>
</dbReference>
<reference evidence="7" key="1">
    <citation type="submission" date="2016-10" db="EMBL/GenBank/DDBJ databases">
        <authorList>
            <person name="Varghese N."/>
            <person name="Submissions S."/>
        </authorList>
    </citation>
    <scope>NUCLEOTIDE SEQUENCE [LARGE SCALE GENOMIC DNA]</scope>
    <source>
        <strain evidence="7">CGMCC 1.10971</strain>
    </source>
</reference>
<dbReference type="PANTHER" id="PTHR43280">
    <property type="entry name" value="ARAC-FAMILY TRANSCRIPTIONAL REGULATOR"/>
    <property type="match status" value="1"/>
</dbReference>
<dbReference type="Pfam" id="PF02311">
    <property type="entry name" value="AraC_binding"/>
    <property type="match status" value="1"/>
</dbReference>
<dbReference type="Gene3D" id="2.60.120.280">
    <property type="entry name" value="Regulatory protein AraC"/>
    <property type="match status" value="1"/>
</dbReference>
<dbReference type="SUPFAM" id="SSF51215">
    <property type="entry name" value="Regulatory protein AraC"/>
    <property type="match status" value="1"/>
</dbReference>
<dbReference type="CDD" id="cd06986">
    <property type="entry name" value="cupin_MmsR-like_N"/>
    <property type="match status" value="1"/>
</dbReference>
<keyword evidence="7" id="KW-1185">Reference proteome</keyword>
<dbReference type="AlphaFoldDB" id="A0A1I2R7U8"/>
<dbReference type="STRING" id="1045558.SAMN05216175_105252"/>
<dbReference type="GO" id="GO:0043565">
    <property type="term" value="F:sequence-specific DNA binding"/>
    <property type="evidence" value="ECO:0007669"/>
    <property type="project" value="InterPro"/>
</dbReference>
<dbReference type="PANTHER" id="PTHR43280:SF30">
    <property type="entry name" value="MMSAB OPERON REGULATORY PROTEIN"/>
    <property type="match status" value="1"/>
</dbReference>
<dbReference type="OrthoDB" id="9803764at2"/>
<dbReference type="RefSeq" id="WP_090727440.1">
    <property type="nucleotide sequence ID" value="NZ_FOOU01000005.1"/>
</dbReference>
<feature type="domain" description="HTH araC/xylS-type" evidence="5">
    <location>
        <begin position="193"/>
        <end position="291"/>
    </location>
</feature>
<name>A0A1I2R7U8_9GAMM</name>
<protein>
    <submittedName>
        <fullName evidence="6">Helix-turn-helix domain-containing protein</fullName>
    </submittedName>
</protein>
<dbReference type="PRINTS" id="PR00032">
    <property type="entry name" value="HTHARAC"/>
</dbReference>
<sequence length="300" mass="34660">MSQPSEWPLPPESTRFVVPRKIVSQLRGHSLARGLYPIGLGYYKQASNHTMLRRTHDDYLMIYCLDGQGELTLDHQSYEVKAGDIIFLPRGVAHAYKASDITPWTIYWIHFSGDQSEEFIDYLAIRQNSFVFPLGIHSRLTSDFESLLECRQSSYNLSAFVHASNLLRQILTHIAQLQPLAKQQQTAHNFNLELIHSLMQARAHEQLDLNTLAETANLSKFHFIKKYKELTGTTPINHFIHLKIERACHLLDVTTKSINEISFAVGYEDAYYFSRIFKKIMGISPSQYRRMRMGTYPYPS</sequence>
<keyword evidence="4" id="KW-0804">Transcription</keyword>
<dbReference type="EMBL" id="FOOU01000005">
    <property type="protein sequence ID" value="SFG33826.1"/>
    <property type="molecule type" value="Genomic_DNA"/>
</dbReference>
<dbReference type="InterPro" id="IPR018062">
    <property type="entry name" value="HTH_AraC-typ_CS"/>
</dbReference>
<evidence type="ECO:0000256" key="4">
    <source>
        <dbReference type="ARBA" id="ARBA00023163"/>
    </source>
</evidence>
<accession>A0A1I2R7U8</accession>
<dbReference type="InterPro" id="IPR020449">
    <property type="entry name" value="Tscrpt_reg_AraC-type_HTH"/>
</dbReference>
<dbReference type="Pfam" id="PF12833">
    <property type="entry name" value="HTH_18"/>
    <property type="match status" value="1"/>
</dbReference>
<dbReference type="InterPro" id="IPR037923">
    <property type="entry name" value="HTH-like"/>
</dbReference>
<dbReference type="InterPro" id="IPR009057">
    <property type="entry name" value="Homeodomain-like_sf"/>
</dbReference>
<proteinExistence type="predicted"/>
<evidence type="ECO:0000313" key="7">
    <source>
        <dbReference type="Proteomes" id="UP000198623"/>
    </source>
</evidence>
<evidence type="ECO:0000256" key="3">
    <source>
        <dbReference type="ARBA" id="ARBA00023159"/>
    </source>
</evidence>
<gene>
    <name evidence="6" type="ORF">SAMN05216175_105252</name>
</gene>
<evidence type="ECO:0000313" key="6">
    <source>
        <dbReference type="EMBL" id="SFG33826.1"/>
    </source>
</evidence>
<evidence type="ECO:0000259" key="5">
    <source>
        <dbReference type="PROSITE" id="PS01124"/>
    </source>
</evidence>
<keyword evidence="1" id="KW-0805">Transcription regulation</keyword>
<dbReference type="InterPro" id="IPR003313">
    <property type="entry name" value="AraC-bd"/>
</dbReference>
<keyword evidence="3" id="KW-0010">Activator</keyword>
<dbReference type="GO" id="GO:0003700">
    <property type="term" value="F:DNA-binding transcription factor activity"/>
    <property type="evidence" value="ECO:0007669"/>
    <property type="project" value="InterPro"/>
</dbReference>
<dbReference type="Gene3D" id="1.10.10.60">
    <property type="entry name" value="Homeodomain-like"/>
    <property type="match status" value="2"/>
</dbReference>
<dbReference type="Proteomes" id="UP000198623">
    <property type="component" value="Unassembled WGS sequence"/>
</dbReference>
<dbReference type="SUPFAM" id="SSF46689">
    <property type="entry name" value="Homeodomain-like"/>
    <property type="match status" value="2"/>
</dbReference>
<dbReference type="PROSITE" id="PS01124">
    <property type="entry name" value="HTH_ARAC_FAMILY_2"/>
    <property type="match status" value="1"/>
</dbReference>
<dbReference type="InterPro" id="IPR018060">
    <property type="entry name" value="HTH_AraC"/>
</dbReference>
<evidence type="ECO:0000256" key="1">
    <source>
        <dbReference type="ARBA" id="ARBA00023015"/>
    </source>
</evidence>